<reference evidence="2 3" key="1">
    <citation type="submission" date="2022-01" db="EMBL/GenBank/DDBJ databases">
        <title>Labilibaculum sp. nov, a marine bacterium isolated from Antarctica.</title>
        <authorList>
            <person name="Dai W."/>
        </authorList>
    </citation>
    <scope>NUCLEOTIDE SEQUENCE [LARGE SCALE GENOMIC DNA]</scope>
    <source>
        <strain evidence="2 3">DW002</strain>
    </source>
</reference>
<comment type="caution">
    <text evidence="2">The sequence shown here is derived from an EMBL/GenBank/DDBJ whole genome shotgun (WGS) entry which is preliminary data.</text>
</comment>
<keyword evidence="3" id="KW-1185">Reference proteome</keyword>
<gene>
    <name evidence="2" type="ORF">L3049_10040</name>
</gene>
<proteinExistence type="predicted"/>
<feature type="chain" id="PRO_5046746615" description="DUF3575 domain-containing protein" evidence="1">
    <location>
        <begin position="21"/>
        <end position="272"/>
    </location>
</feature>
<keyword evidence="1" id="KW-0732">Signal</keyword>
<feature type="signal peptide" evidence="1">
    <location>
        <begin position="1"/>
        <end position="20"/>
    </location>
</feature>
<evidence type="ECO:0000256" key="1">
    <source>
        <dbReference type="SAM" id="SignalP"/>
    </source>
</evidence>
<sequence length="272" mass="30971">MKFFKYLLPILLFSSYQLSAQDRIIKTSKDTISCKVKEVLTDEVKYILPEMSNDILFGIDKNDIIKIILGNGKELSFSHSLYGKETYENQKKHALKVDFLAPLTGNTTFAYEKLIRPSRSWEVSLGIIGLGVDGNDEDPRGAFAKFGMKFIKNPDFYLKGMRYAHVLKGTYVKPEIALSAYSYDRWNYYDFGIGYSYDGDDRETNWAMAINIIVGKQYVFNDTFLLDIYFGLGYGYSENNNDDSVYHYGFLGADSVTPITLTAGFKIGILLK</sequence>
<dbReference type="RefSeq" id="WP_275109676.1">
    <property type="nucleotide sequence ID" value="NZ_JAKJSC010000001.1"/>
</dbReference>
<protein>
    <recommendedName>
        <fullName evidence="4">DUF3575 domain-containing protein</fullName>
    </recommendedName>
</protein>
<dbReference type="EMBL" id="JAKJSC010000001">
    <property type="protein sequence ID" value="MDE5418349.1"/>
    <property type="molecule type" value="Genomic_DNA"/>
</dbReference>
<name>A0ABT5VVL3_9BACT</name>
<evidence type="ECO:0000313" key="3">
    <source>
        <dbReference type="Proteomes" id="UP001528920"/>
    </source>
</evidence>
<accession>A0ABT5VVL3</accession>
<evidence type="ECO:0000313" key="2">
    <source>
        <dbReference type="EMBL" id="MDE5418349.1"/>
    </source>
</evidence>
<dbReference type="Proteomes" id="UP001528920">
    <property type="component" value="Unassembled WGS sequence"/>
</dbReference>
<organism evidence="2 3">
    <name type="scientific">Paralabilibaculum antarcticum</name>
    <dbReference type="NCBI Taxonomy" id="2912572"/>
    <lineage>
        <taxon>Bacteria</taxon>
        <taxon>Pseudomonadati</taxon>
        <taxon>Bacteroidota</taxon>
        <taxon>Bacteroidia</taxon>
        <taxon>Marinilabiliales</taxon>
        <taxon>Marinifilaceae</taxon>
        <taxon>Paralabilibaculum</taxon>
    </lineage>
</organism>
<evidence type="ECO:0008006" key="4">
    <source>
        <dbReference type="Google" id="ProtNLM"/>
    </source>
</evidence>